<dbReference type="Proteomes" id="UP000830583">
    <property type="component" value="Chromosome"/>
</dbReference>
<organism evidence="1 2">
    <name type="scientific">Flavobacterium azooxidireducens</name>
    <dbReference type="NCBI Taxonomy" id="1871076"/>
    <lineage>
        <taxon>Bacteria</taxon>
        <taxon>Pseudomonadati</taxon>
        <taxon>Bacteroidota</taxon>
        <taxon>Flavobacteriia</taxon>
        <taxon>Flavobacteriales</taxon>
        <taxon>Flavobacteriaceae</taxon>
        <taxon>Flavobacterium</taxon>
    </lineage>
</organism>
<keyword evidence="2" id="KW-1185">Reference proteome</keyword>
<evidence type="ECO:0000313" key="1">
    <source>
        <dbReference type="EMBL" id="UPQ77690.1"/>
    </source>
</evidence>
<reference evidence="1" key="1">
    <citation type="submission" date="2022-04" db="EMBL/GenBank/DDBJ databases">
        <title>Consumption of N2O by Flavobacterium azooxidireducens sp. nov. isolated from Decomposing Leaf Litter of Phragmites australis (Cav.).</title>
        <authorList>
            <person name="Behrendt U."/>
            <person name="Spanner T."/>
            <person name="Augustin J."/>
            <person name="Horn M.A."/>
            <person name="Kolb S."/>
            <person name="Ulrich A."/>
        </authorList>
    </citation>
    <scope>NUCLEOTIDE SEQUENCE</scope>
    <source>
        <strain evidence="1">IGB 4-14</strain>
    </source>
</reference>
<dbReference type="RefSeq" id="WP_248432577.1">
    <property type="nucleotide sequence ID" value="NZ_CP096205.1"/>
</dbReference>
<proteinExistence type="predicted"/>
<accession>A0ABY4KA69</accession>
<dbReference type="EMBL" id="CP096205">
    <property type="protein sequence ID" value="UPQ77690.1"/>
    <property type="molecule type" value="Genomic_DNA"/>
</dbReference>
<protein>
    <submittedName>
        <fullName evidence="1">Uncharacterized protein</fullName>
    </submittedName>
</protein>
<name>A0ABY4KA69_9FLAO</name>
<gene>
    <name evidence="1" type="ORF">M0M57_08590</name>
</gene>
<sequence>MDDYKMNRTIASKSSFKEADDHVTFFKDKSPVERLNYACDIINSIFNSDPLQKVDRTIISTRKHANKSI</sequence>
<evidence type="ECO:0000313" key="2">
    <source>
        <dbReference type="Proteomes" id="UP000830583"/>
    </source>
</evidence>